<sequence length="54" mass="6277">ALVVHKHSTWLLLWLGILVKRDMRTLAIVREWVTFSQYKLLHDGSSLEPNFSGN</sequence>
<feature type="chain" id="PRO_5021268183" evidence="1">
    <location>
        <begin position="28"/>
        <end position="54"/>
    </location>
</feature>
<name>A0A4Y7PS84_9AGAM</name>
<evidence type="ECO:0000313" key="3">
    <source>
        <dbReference type="Proteomes" id="UP000294933"/>
    </source>
</evidence>
<gene>
    <name evidence="2" type="ORF">BD410DRAFT_793556</name>
</gene>
<evidence type="ECO:0000256" key="1">
    <source>
        <dbReference type="SAM" id="SignalP"/>
    </source>
</evidence>
<evidence type="ECO:0000313" key="2">
    <source>
        <dbReference type="EMBL" id="TDL18234.1"/>
    </source>
</evidence>
<dbReference type="Proteomes" id="UP000294933">
    <property type="component" value="Unassembled WGS sequence"/>
</dbReference>
<protein>
    <submittedName>
        <fullName evidence="2">Uncharacterized protein</fullName>
    </submittedName>
</protein>
<accession>A0A4Y7PS84</accession>
<keyword evidence="1" id="KW-0732">Signal</keyword>
<feature type="non-terminal residue" evidence="2">
    <location>
        <position position="1"/>
    </location>
</feature>
<dbReference type="EMBL" id="ML170211">
    <property type="protein sequence ID" value="TDL18234.1"/>
    <property type="molecule type" value="Genomic_DNA"/>
</dbReference>
<feature type="signal peptide" evidence="1">
    <location>
        <begin position="1"/>
        <end position="27"/>
    </location>
</feature>
<dbReference type="AlphaFoldDB" id="A0A4Y7PS84"/>
<dbReference type="VEuPathDB" id="FungiDB:BD410DRAFT_793556"/>
<proteinExistence type="predicted"/>
<organism evidence="2 3">
    <name type="scientific">Rickenella mellea</name>
    <dbReference type="NCBI Taxonomy" id="50990"/>
    <lineage>
        <taxon>Eukaryota</taxon>
        <taxon>Fungi</taxon>
        <taxon>Dikarya</taxon>
        <taxon>Basidiomycota</taxon>
        <taxon>Agaricomycotina</taxon>
        <taxon>Agaricomycetes</taxon>
        <taxon>Hymenochaetales</taxon>
        <taxon>Rickenellaceae</taxon>
        <taxon>Rickenella</taxon>
    </lineage>
</organism>
<reference evidence="2 3" key="1">
    <citation type="submission" date="2018-06" db="EMBL/GenBank/DDBJ databases">
        <title>A transcriptomic atlas of mushroom development highlights an independent origin of complex multicellularity.</title>
        <authorList>
            <consortium name="DOE Joint Genome Institute"/>
            <person name="Krizsan K."/>
            <person name="Almasi E."/>
            <person name="Merenyi Z."/>
            <person name="Sahu N."/>
            <person name="Viragh M."/>
            <person name="Koszo T."/>
            <person name="Mondo S."/>
            <person name="Kiss B."/>
            <person name="Balint B."/>
            <person name="Kues U."/>
            <person name="Barry K."/>
            <person name="Hegedus J.C."/>
            <person name="Henrissat B."/>
            <person name="Johnson J."/>
            <person name="Lipzen A."/>
            <person name="Ohm R."/>
            <person name="Nagy I."/>
            <person name="Pangilinan J."/>
            <person name="Yan J."/>
            <person name="Xiong Y."/>
            <person name="Grigoriev I.V."/>
            <person name="Hibbett D.S."/>
            <person name="Nagy L.G."/>
        </authorList>
    </citation>
    <scope>NUCLEOTIDE SEQUENCE [LARGE SCALE GENOMIC DNA]</scope>
    <source>
        <strain evidence="2 3">SZMC22713</strain>
    </source>
</reference>
<keyword evidence="3" id="KW-1185">Reference proteome</keyword>